<dbReference type="Proteomes" id="UP000004810">
    <property type="component" value="Unassembled WGS sequence"/>
</dbReference>
<evidence type="ECO:0000256" key="1">
    <source>
        <dbReference type="SAM" id="Phobius"/>
    </source>
</evidence>
<dbReference type="EMBL" id="ADBV01000022">
    <property type="protein sequence ID" value="EJW88923.1"/>
    <property type="molecule type" value="Genomic_DNA"/>
</dbReference>
<keyword evidence="1" id="KW-1133">Transmembrane helix</keyword>
<accession>J9F324</accession>
<proteinExistence type="predicted"/>
<organism evidence="2 3">
    <name type="scientific">Wuchereria bancrofti</name>
    <dbReference type="NCBI Taxonomy" id="6293"/>
    <lineage>
        <taxon>Eukaryota</taxon>
        <taxon>Metazoa</taxon>
        <taxon>Ecdysozoa</taxon>
        <taxon>Nematoda</taxon>
        <taxon>Chromadorea</taxon>
        <taxon>Rhabditida</taxon>
        <taxon>Spirurina</taxon>
        <taxon>Spiruromorpha</taxon>
        <taxon>Filarioidea</taxon>
        <taxon>Onchocercidae</taxon>
        <taxon>Wuchereria</taxon>
    </lineage>
</organism>
<feature type="transmembrane region" description="Helical" evidence="1">
    <location>
        <begin position="87"/>
        <end position="108"/>
    </location>
</feature>
<keyword evidence="1" id="KW-0472">Membrane</keyword>
<evidence type="ECO:0000313" key="3">
    <source>
        <dbReference type="Proteomes" id="UP000004810"/>
    </source>
</evidence>
<dbReference type="AlphaFoldDB" id="J9F324"/>
<protein>
    <submittedName>
        <fullName evidence="2">Uncharacterized protein</fullName>
    </submittedName>
</protein>
<evidence type="ECO:0000313" key="2">
    <source>
        <dbReference type="EMBL" id="EJW88923.1"/>
    </source>
</evidence>
<gene>
    <name evidence="2" type="ORF">WUBG_00166</name>
</gene>
<reference evidence="3" key="1">
    <citation type="submission" date="2012-08" db="EMBL/GenBank/DDBJ databases">
        <title>The Genome Sequence of Wuchereria bancrofti.</title>
        <authorList>
            <person name="Nutman T.B."/>
            <person name="Fink D.L."/>
            <person name="Russ C."/>
            <person name="Young S."/>
            <person name="Zeng Q."/>
            <person name="Koehrsen M."/>
            <person name="Alvarado L."/>
            <person name="Berlin A."/>
            <person name="Chapman S.B."/>
            <person name="Chen Z."/>
            <person name="Freedman E."/>
            <person name="Gellesch M."/>
            <person name="Goldberg J."/>
            <person name="Griggs A."/>
            <person name="Gujja S."/>
            <person name="Heilman E.R."/>
            <person name="Heiman D."/>
            <person name="Hepburn T."/>
            <person name="Howarth C."/>
            <person name="Jen D."/>
            <person name="Larson L."/>
            <person name="Lewis B."/>
            <person name="Mehta T."/>
            <person name="Park D."/>
            <person name="Pearson M."/>
            <person name="Roberts A."/>
            <person name="Saif S."/>
            <person name="Shea T."/>
            <person name="Shenoy N."/>
            <person name="Sisk P."/>
            <person name="Stolte C."/>
            <person name="Sykes S."/>
            <person name="Walk T."/>
            <person name="White J."/>
            <person name="Yandava C."/>
            <person name="Haas B."/>
            <person name="Henn M.R."/>
            <person name="Nusbaum C."/>
            <person name="Birren B."/>
        </authorList>
    </citation>
    <scope>NUCLEOTIDE SEQUENCE [LARGE SCALE GENOMIC DNA]</scope>
    <source>
        <strain evidence="3">NA</strain>
    </source>
</reference>
<sequence>MDGYPVIYCANGSSLDVLVKLGNSNNFSTVDIAVGFVGVETYQPIQIAVQILLSTYSGPLLTAFGWWQYLVEESVTSISLSHKRNSLLCWISSVLQLNMSLCLLSLYIQRYHLFVCIKDYPSCDISGFLQSNDKLLLFSDDHQLFKQLGNSFELLCIFKSYQITCYHNTCSAIWDHR</sequence>
<keyword evidence="1" id="KW-0812">Transmembrane</keyword>
<name>J9F324_WUCBA</name>
<comment type="caution">
    <text evidence="2">The sequence shown here is derived from an EMBL/GenBank/DDBJ whole genome shotgun (WGS) entry which is preliminary data.</text>
</comment>